<feature type="transmembrane region" description="Helical" evidence="6">
    <location>
        <begin position="70"/>
        <end position="89"/>
    </location>
</feature>
<keyword evidence="8" id="KW-1185">Reference proteome</keyword>
<sequence length="195" mass="21819">MQWIPFLLYVVVTSFTPGPNNIMSMAFASRTGYKNTLRFILGVAAGTFVIALLASFFNLLLYSFLPTVKVWMGILGGVYLLYLAMKMLLHKPGSNPTHPDKLNSFFSGFLLQFINPKVILYAITAVSTFIIPYYQSNGSLLLFSLFLGFIGYLSTSSWAFFGAVFQQFLAKYDRAFSIVMGLLLIYSAIVIFVDL</sequence>
<comment type="caution">
    <text evidence="7">The sequence shown here is derived from an EMBL/GenBank/DDBJ whole genome shotgun (WGS) entry which is preliminary data.</text>
</comment>
<dbReference type="AlphaFoldDB" id="A0A3M8D036"/>
<keyword evidence="4 6" id="KW-1133">Transmembrane helix</keyword>
<keyword evidence="3 6" id="KW-0812">Transmembrane</keyword>
<evidence type="ECO:0000256" key="6">
    <source>
        <dbReference type="SAM" id="Phobius"/>
    </source>
</evidence>
<evidence type="ECO:0000256" key="3">
    <source>
        <dbReference type="ARBA" id="ARBA00022692"/>
    </source>
</evidence>
<feature type="transmembrane region" description="Helical" evidence="6">
    <location>
        <begin position="109"/>
        <end position="134"/>
    </location>
</feature>
<dbReference type="EMBL" id="RHHU01000017">
    <property type="protein sequence ID" value="RNB80505.1"/>
    <property type="molecule type" value="Genomic_DNA"/>
</dbReference>
<dbReference type="GO" id="GO:0005886">
    <property type="term" value="C:plasma membrane"/>
    <property type="evidence" value="ECO:0007669"/>
    <property type="project" value="UniProtKB-SubCell"/>
</dbReference>
<evidence type="ECO:0000313" key="8">
    <source>
        <dbReference type="Proteomes" id="UP000269573"/>
    </source>
</evidence>
<protein>
    <submittedName>
        <fullName evidence="7">Lysine transporter LysE</fullName>
    </submittedName>
</protein>
<dbReference type="GO" id="GO:0015171">
    <property type="term" value="F:amino acid transmembrane transporter activity"/>
    <property type="evidence" value="ECO:0007669"/>
    <property type="project" value="TreeGrafter"/>
</dbReference>
<keyword evidence="2" id="KW-1003">Cell membrane</keyword>
<feature type="transmembrane region" description="Helical" evidence="6">
    <location>
        <begin position="6"/>
        <end position="27"/>
    </location>
</feature>
<feature type="transmembrane region" description="Helical" evidence="6">
    <location>
        <begin position="140"/>
        <end position="163"/>
    </location>
</feature>
<evidence type="ECO:0000256" key="5">
    <source>
        <dbReference type="ARBA" id="ARBA00023136"/>
    </source>
</evidence>
<proteinExistence type="predicted"/>
<gene>
    <name evidence="7" type="ORF">EDM59_24570</name>
</gene>
<dbReference type="GO" id="GO:0033228">
    <property type="term" value="P:cysteine export across plasma membrane"/>
    <property type="evidence" value="ECO:0007669"/>
    <property type="project" value="TreeGrafter"/>
</dbReference>
<dbReference type="RefSeq" id="WP_122926016.1">
    <property type="nucleotide sequence ID" value="NZ_RHHU01000017.1"/>
</dbReference>
<evidence type="ECO:0000256" key="1">
    <source>
        <dbReference type="ARBA" id="ARBA00004651"/>
    </source>
</evidence>
<dbReference type="InterPro" id="IPR001123">
    <property type="entry name" value="LeuE-type"/>
</dbReference>
<dbReference type="PANTHER" id="PTHR30086">
    <property type="entry name" value="ARGININE EXPORTER PROTEIN ARGO"/>
    <property type="match status" value="1"/>
</dbReference>
<evidence type="ECO:0000256" key="2">
    <source>
        <dbReference type="ARBA" id="ARBA00022475"/>
    </source>
</evidence>
<name>A0A3M8D036_9BACL</name>
<reference evidence="7 8" key="1">
    <citation type="submission" date="2018-10" db="EMBL/GenBank/DDBJ databases">
        <title>Phylogenomics of Brevibacillus.</title>
        <authorList>
            <person name="Dunlap C."/>
        </authorList>
    </citation>
    <scope>NUCLEOTIDE SEQUENCE [LARGE SCALE GENOMIC DNA]</scope>
    <source>
        <strain evidence="7 8">JCM 15774</strain>
    </source>
</reference>
<dbReference type="Proteomes" id="UP000269573">
    <property type="component" value="Unassembled WGS sequence"/>
</dbReference>
<comment type="subcellular location">
    <subcellularLocation>
        <location evidence="1">Cell membrane</location>
        <topology evidence="1">Multi-pass membrane protein</topology>
    </subcellularLocation>
</comment>
<evidence type="ECO:0000313" key="7">
    <source>
        <dbReference type="EMBL" id="RNB80505.1"/>
    </source>
</evidence>
<feature type="transmembrane region" description="Helical" evidence="6">
    <location>
        <begin position="39"/>
        <end position="64"/>
    </location>
</feature>
<dbReference type="Pfam" id="PF01810">
    <property type="entry name" value="LysE"/>
    <property type="match status" value="1"/>
</dbReference>
<evidence type="ECO:0000256" key="4">
    <source>
        <dbReference type="ARBA" id="ARBA00022989"/>
    </source>
</evidence>
<dbReference type="PANTHER" id="PTHR30086:SF20">
    <property type="entry name" value="ARGININE EXPORTER PROTEIN ARGO-RELATED"/>
    <property type="match status" value="1"/>
</dbReference>
<keyword evidence="5 6" id="KW-0472">Membrane</keyword>
<feature type="transmembrane region" description="Helical" evidence="6">
    <location>
        <begin position="175"/>
        <end position="193"/>
    </location>
</feature>
<accession>A0A3M8D036</accession>
<organism evidence="7 8">
    <name type="scientific">Brevibacillus nitrificans</name>
    <dbReference type="NCBI Taxonomy" id="651560"/>
    <lineage>
        <taxon>Bacteria</taxon>
        <taxon>Bacillati</taxon>
        <taxon>Bacillota</taxon>
        <taxon>Bacilli</taxon>
        <taxon>Bacillales</taxon>
        <taxon>Paenibacillaceae</taxon>
        <taxon>Brevibacillus</taxon>
    </lineage>
</organism>